<accession>A0A7Y9IQ54</accession>
<proteinExistence type="inferred from homology"/>
<keyword evidence="5" id="KW-1185">Reference proteome</keyword>
<dbReference type="Proteomes" id="UP000542125">
    <property type="component" value="Unassembled WGS sequence"/>
</dbReference>
<dbReference type="RefSeq" id="WP_257022331.1">
    <property type="nucleotide sequence ID" value="NZ_JACBYR010000001.1"/>
</dbReference>
<sequence length="372" mass="39010">MTDGRLNAGRTMNPTPTTHDASSPTHATSARSQTDTSARVRLALYVAAAVAGAAVLAVAATYAPAARAADRKADAYPDHPIRLVVPFPPGGGNDTLGRLVAQRLSTTLGQTVVVENRAGALGNLGTEQVARAKPDGYTLTLGFVANFAMTPSLSKAGYDQNKDFAPISMVAQGYQILVVNPQLPVKNVAELIALAKAKPGELNYASGGNGSPLHLVAELFKMQTGTDIQHVPYKGSAPAAAAVISGETQMVFGGVVSTLPFVPTGRLRALAVTSPNRIAAAPDVPTLNELGYPGIEASSWYGLFAPAGTPPAIVARLNQEMVKLAKDPDYREQLNKQGQEAMSSTPDELARYVRSESEKWGRVIKTANIKAD</sequence>
<dbReference type="EMBL" id="JACBYR010000001">
    <property type="protein sequence ID" value="NYE80841.1"/>
    <property type="molecule type" value="Genomic_DNA"/>
</dbReference>
<dbReference type="PIRSF" id="PIRSF017082">
    <property type="entry name" value="YflP"/>
    <property type="match status" value="1"/>
</dbReference>
<keyword evidence="3" id="KW-0472">Membrane</keyword>
<feature type="transmembrane region" description="Helical" evidence="3">
    <location>
        <begin position="42"/>
        <end position="63"/>
    </location>
</feature>
<dbReference type="AlphaFoldDB" id="A0A7Y9IQ54"/>
<organism evidence="4 5">
    <name type="scientific">Pigmentiphaga litoralis</name>
    <dbReference type="NCBI Taxonomy" id="516702"/>
    <lineage>
        <taxon>Bacteria</taxon>
        <taxon>Pseudomonadati</taxon>
        <taxon>Pseudomonadota</taxon>
        <taxon>Betaproteobacteria</taxon>
        <taxon>Burkholderiales</taxon>
        <taxon>Alcaligenaceae</taxon>
        <taxon>Pigmentiphaga</taxon>
    </lineage>
</organism>
<keyword evidence="3" id="KW-1133">Transmembrane helix</keyword>
<keyword evidence="3" id="KW-0812">Transmembrane</keyword>
<dbReference type="Gene3D" id="3.40.190.10">
    <property type="entry name" value="Periplasmic binding protein-like II"/>
    <property type="match status" value="1"/>
</dbReference>
<dbReference type="InterPro" id="IPR005064">
    <property type="entry name" value="BUG"/>
</dbReference>
<dbReference type="CDD" id="cd13578">
    <property type="entry name" value="PBP2_Bug27"/>
    <property type="match status" value="1"/>
</dbReference>
<evidence type="ECO:0000256" key="3">
    <source>
        <dbReference type="SAM" id="Phobius"/>
    </source>
</evidence>
<comment type="caution">
    <text evidence="4">The sequence shown here is derived from an EMBL/GenBank/DDBJ whole genome shotgun (WGS) entry which is preliminary data.</text>
</comment>
<dbReference type="SUPFAM" id="SSF53850">
    <property type="entry name" value="Periplasmic binding protein-like II"/>
    <property type="match status" value="1"/>
</dbReference>
<evidence type="ECO:0000256" key="1">
    <source>
        <dbReference type="ARBA" id="ARBA00006987"/>
    </source>
</evidence>
<gene>
    <name evidence="4" type="ORF">FHW18_000112</name>
</gene>
<dbReference type="Pfam" id="PF03401">
    <property type="entry name" value="TctC"/>
    <property type="match status" value="1"/>
</dbReference>
<evidence type="ECO:0000313" key="5">
    <source>
        <dbReference type="Proteomes" id="UP000542125"/>
    </source>
</evidence>
<protein>
    <submittedName>
        <fullName evidence="4">Tripartite-type tricarboxylate transporter receptor subunit TctC</fullName>
    </submittedName>
</protein>
<dbReference type="Gene3D" id="3.40.190.150">
    <property type="entry name" value="Bordetella uptake gene, domain 1"/>
    <property type="match status" value="1"/>
</dbReference>
<evidence type="ECO:0000313" key="4">
    <source>
        <dbReference type="EMBL" id="NYE80841.1"/>
    </source>
</evidence>
<evidence type="ECO:0000256" key="2">
    <source>
        <dbReference type="SAM" id="MobiDB-lite"/>
    </source>
</evidence>
<dbReference type="InterPro" id="IPR042100">
    <property type="entry name" value="Bug_dom1"/>
</dbReference>
<dbReference type="PANTHER" id="PTHR42928:SF5">
    <property type="entry name" value="BLR1237 PROTEIN"/>
    <property type="match status" value="1"/>
</dbReference>
<reference evidence="4 5" key="1">
    <citation type="submission" date="2020-07" db="EMBL/GenBank/DDBJ databases">
        <title>Genomic Encyclopedia of Type Strains, Phase IV (KMG-V): Genome sequencing to study the core and pangenomes of soil and plant-associated prokaryotes.</title>
        <authorList>
            <person name="Whitman W."/>
        </authorList>
    </citation>
    <scope>NUCLEOTIDE SEQUENCE [LARGE SCALE GENOMIC DNA]</scope>
    <source>
        <strain evidence="4 5">SAS40</strain>
    </source>
</reference>
<dbReference type="PANTHER" id="PTHR42928">
    <property type="entry name" value="TRICARBOXYLATE-BINDING PROTEIN"/>
    <property type="match status" value="1"/>
</dbReference>
<keyword evidence="4" id="KW-0675">Receptor</keyword>
<name>A0A7Y9IQ54_9BURK</name>
<comment type="similarity">
    <text evidence="1">Belongs to the UPF0065 (bug) family.</text>
</comment>
<feature type="compositionally biased region" description="Polar residues" evidence="2">
    <location>
        <begin position="10"/>
        <end position="34"/>
    </location>
</feature>
<feature type="region of interest" description="Disordered" evidence="2">
    <location>
        <begin position="1"/>
        <end position="34"/>
    </location>
</feature>